<dbReference type="KEGG" id="dez:DKM44_06315"/>
<organism evidence="2 3">
    <name type="scientific">Deinococcus irradiatisoli</name>
    <dbReference type="NCBI Taxonomy" id="2202254"/>
    <lineage>
        <taxon>Bacteria</taxon>
        <taxon>Thermotogati</taxon>
        <taxon>Deinococcota</taxon>
        <taxon>Deinococci</taxon>
        <taxon>Deinococcales</taxon>
        <taxon>Deinococcaceae</taxon>
        <taxon>Deinococcus</taxon>
    </lineage>
</organism>
<keyword evidence="1" id="KW-0812">Transmembrane</keyword>
<dbReference type="Proteomes" id="UP000245368">
    <property type="component" value="Chromosome"/>
</dbReference>
<evidence type="ECO:0000313" key="3">
    <source>
        <dbReference type="Proteomes" id="UP000245368"/>
    </source>
</evidence>
<protein>
    <submittedName>
        <fullName evidence="2">Uncharacterized protein</fullName>
    </submittedName>
</protein>
<keyword evidence="1" id="KW-0472">Membrane</keyword>
<dbReference type="AlphaFoldDB" id="A0A2Z3JHN4"/>
<accession>A0A2Z3JHN4</accession>
<evidence type="ECO:0000256" key="1">
    <source>
        <dbReference type="SAM" id="Phobius"/>
    </source>
</evidence>
<keyword evidence="1" id="KW-1133">Transmembrane helix</keyword>
<feature type="transmembrane region" description="Helical" evidence="1">
    <location>
        <begin position="7"/>
        <end position="27"/>
    </location>
</feature>
<feature type="transmembrane region" description="Helical" evidence="1">
    <location>
        <begin position="68"/>
        <end position="87"/>
    </location>
</feature>
<keyword evidence="3" id="KW-1185">Reference proteome</keyword>
<gene>
    <name evidence="2" type="ORF">DKM44_06315</name>
</gene>
<feature type="transmembrane region" description="Helical" evidence="1">
    <location>
        <begin position="93"/>
        <end position="114"/>
    </location>
</feature>
<sequence>MLGVLRAAYWLSAVLYLPLGLVLYFFPSNLSELLGLSPLWLPRLSGALITAWGGLLIAAAYRPDNVTRYGVAAANLLAAATLIPAALRGTAGAVSGLMLIVSIVLGVAGLLALLGGSRHA</sequence>
<reference evidence="2 3" key="1">
    <citation type="submission" date="2018-05" db="EMBL/GenBank/DDBJ databases">
        <title>Complete Genome Sequence of Deinococcus sp. strain 17bor-2.</title>
        <authorList>
            <person name="Srinivasan S."/>
        </authorList>
    </citation>
    <scope>NUCLEOTIDE SEQUENCE [LARGE SCALE GENOMIC DNA]</scope>
    <source>
        <strain evidence="2 3">17bor-2</strain>
    </source>
</reference>
<evidence type="ECO:0000313" key="2">
    <source>
        <dbReference type="EMBL" id="AWN22890.1"/>
    </source>
</evidence>
<dbReference type="EMBL" id="CP029494">
    <property type="protein sequence ID" value="AWN22890.1"/>
    <property type="molecule type" value="Genomic_DNA"/>
</dbReference>
<feature type="transmembrane region" description="Helical" evidence="1">
    <location>
        <begin position="39"/>
        <end position="61"/>
    </location>
</feature>
<name>A0A2Z3JHN4_9DEIO</name>
<proteinExistence type="predicted"/>